<dbReference type="InterPro" id="IPR003959">
    <property type="entry name" value="ATPase_AAA_core"/>
</dbReference>
<dbReference type="InterPro" id="IPR001270">
    <property type="entry name" value="ClpA/B"/>
</dbReference>
<dbReference type="GO" id="GO:0005737">
    <property type="term" value="C:cytoplasm"/>
    <property type="evidence" value="ECO:0007669"/>
    <property type="project" value="TreeGrafter"/>
</dbReference>
<dbReference type="GO" id="GO:0006508">
    <property type="term" value="P:proteolysis"/>
    <property type="evidence" value="ECO:0007669"/>
    <property type="project" value="UniProtKB-KW"/>
</dbReference>
<comment type="caution">
    <text evidence="4">The sequence shown here is derived from an EMBL/GenBank/DDBJ whole genome shotgun (WGS) entry which is preliminary data.</text>
</comment>
<evidence type="ECO:0000256" key="2">
    <source>
        <dbReference type="ARBA" id="ARBA00022840"/>
    </source>
</evidence>
<dbReference type="PRINTS" id="PR00300">
    <property type="entry name" value="CLPPROTEASEA"/>
</dbReference>
<organism evidence="4 5">
    <name type="scientific">Spiroplasma poulsonii</name>
    <dbReference type="NCBI Taxonomy" id="2138"/>
    <lineage>
        <taxon>Bacteria</taxon>
        <taxon>Bacillati</taxon>
        <taxon>Mycoplasmatota</taxon>
        <taxon>Mollicutes</taxon>
        <taxon>Entomoplasmatales</taxon>
        <taxon>Spiroplasmataceae</taxon>
        <taxon>Spiroplasma</taxon>
    </lineage>
</organism>
<dbReference type="SUPFAM" id="SSF52540">
    <property type="entry name" value="P-loop containing nucleoside triphosphate hydrolases"/>
    <property type="match status" value="1"/>
</dbReference>
<dbReference type="SMART" id="SM00382">
    <property type="entry name" value="AAA"/>
    <property type="match status" value="1"/>
</dbReference>
<dbReference type="InterPro" id="IPR027417">
    <property type="entry name" value="P-loop_NTPase"/>
</dbReference>
<evidence type="ECO:0000313" key="4">
    <source>
        <dbReference type="EMBL" id="PQM30441.1"/>
    </source>
</evidence>
<dbReference type="PANTHER" id="PTHR11638">
    <property type="entry name" value="ATP-DEPENDENT CLP PROTEASE"/>
    <property type="match status" value="1"/>
</dbReference>
<keyword evidence="2 4" id="KW-0067">ATP-binding</keyword>
<dbReference type="Proteomes" id="UP000031565">
    <property type="component" value="Unassembled WGS sequence"/>
</dbReference>
<accession>A0A2P6FAF5</accession>
<evidence type="ECO:0000259" key="3">
    <source>
        <dbReference type="SMART" id="SM00382"/>
    </source>
</evidence>
<dbReference type="AlphaFoldDB" id="A0A2P6FAF5"/>
<dbReference type="STRING" id="2138.SMSRO_v1c01930"/>
<evidence type="ECO:0000256" key="1">
    <source>
        <dbReference type="ARBA" id="ARBA00022741"/>
    </source>
</evidence>
<feature type="domain" description="AAA+ ATPase" evidence="3">
    <location>
        <begin position="337"/>
        <end position="484"/>
    </location>
</feature>
<keyword evidence="4" id="KW-0378">Hydrolase</keyword>
<dbReference type="GO" id="GO:0005524">
    <property type="term" value="F:ATP binding"/>
    <property type="evidence" value="ECO:0007669"/>
    <property type="project" value="UniProtKB-KW"/>
</dbReference>
<keyword evidence="5" id="KW-1185">Reference proteome</keyword>
<dbReference type="GO" id="GO:0034605">
    <property type="term" value="P:cellular response to heat"/>
    <property type="evidence" value="ECO:0007669"/>
    <property type="project" value="TreeGrafter"/>
</dbReference>
<evidence type="ECO:0000313" key="5">
    <source>
        <dbReference type="Proteomes" id="UP000031565"/>
    </source>
</evidence>
<dbReference type="InterPro" id="IPR003593">
    <property type="entry name" value="AAA+_ATPase"/>
</dbReference>
<dbReference type="GO" id="GO:0016887">
    <property type="term" value="F:ATP hydrolysis activity"/>
    <property type="evidence" value="ECO:0007669"/>
    <property type="project" value="InterPro"/>
</dbReference>
<keyword evidence="1" id="KW-0547">Nucleotide-binding</keyword>
<dbReference type="GO" id="GO:0008233">
    <property type="term" value="F:peptidase activity"/>
    <property type="evidence" value="ECO:0007669"/>
    <property type="project" value="UniProtKB-KW"/>
</dbReference>
<dbReference type="OrthoDB" id="9803641at2"/>
<dbReference type="RefSeq" id="WP_040092616.1">
    <property type="nucleotide sequence ID" value="NZ_CM020866.1"/>
</dbReference>
<name>A0A2P6FAF5_9MOLU</name>
<dbReference type="InterPro" id="IPR050130">
    <property type="entry name" value="ClpA_ClpB"/>
</dbReference>
<proteinExistence type="predicted"/>
<dbReference type="PANTHER" id="PTHR11638:SF18">
    <property type="entry name" value="HEAT SHOCK PROTEIN 104"/>
    <property type="match status" value="1"/>
</dbReference>
<dbReference type="Gene3D" id="3.40.50.300">
    <property type="entry name" value="P-loop containing nucleotide triphosphate hydrolases"/>
    <property type="match status" value="1"/>
</dbReference>
<keyword evidence="4" id="KW-0645">Protease</keyword>
<gene>
    <name evidence="4" type="primary">clpC</name>
    <name evidence="4" type="ORF">SMSRO_SF002030</name>
</gene>
<protein>
    <submittedName>
        <fullName evidence="4">ATP-dependent Clp protease ATP-binding subunit ClpC</fullName>
    </submittedName>
</protein>
<dbReference type="Pfam" id="PF07724">
    <property type="entry name" value="AAA_2"/>
    <property type="match status" value="1"/>
</dbReference>
<reference evidence="4 5" key="1">
    <citation type="journal article" date="2015" name="MBio">
        <title>Genome sequence of the Drosophila melanogaster male-killing Spiroplasma strain MSRO endosymbiont.</title>
        <authorList>
            <person name="Paredes J.C."/>
            <person name="Herren J.K."/>
            <person name="Schupfer F."/>
            <person name="Marin R."/>
            <person name="Claverol S."/>
            <person name="Kuo C.H."/>
            <person name="Lemaitre B."/>
            <person name="Beven L."/>
        </authorList>
    </citation>
    <scope>NUCLEOTIDE SEQUENCE [LARGE SCALE GENOMIC DNA]</scope>
    <source>
        <strain evidence="4 5">MSRO</strain>
    </source>
</reference>
<dbReference type="EMBL" id="JTLV02000001">
    <property type="protein sequence ID" value="PQM30441.1"/>
    <property type="molecule type" value="Genomic_DNA"/>
</dbReference>
<sequence>MSVKSNLDKLKNQIGIKRCVILEGNVNDIYQINNGYVGLKDKLRGLLKEKGFNDIFTWDRIDGLTGGNIKNLTLTAEPQQKSKEGEAYDFGQEVINNANNQDNGPTGQFPTLAEFFAIVRRNMLTPSPKKIAFVADFSDYLFSNEQSLSEEERVNLISLSKAFRDKKFDQSEIVDFDTAIIFITNSVGKLPTSFYLNNPDVTTITLTKPNREEREKFILTNKSFFKITEDLSTDVLKLQDIYDTMEGWTLKEVYQLIKFSNNIAERLPFEKLLNSYQYGDKVSPWEEMNYDKLATIETELKKRVIGQDHAIVKVKNVVYKAFTGLSGVQYSSKRTKPKGTLFFVGPTGVGKTELAKALAKFLFGDEKNCIRFDMSEYNQEASDQKLIGAPPGYVGYEEGGQLTNAIKEKPFSVLLFDEIEKAHPRILDKFLQILEDGRLTDNKGQTVSFSDSFIIFTSNIGAAEVDDSLSFLEIEKQFIQKVSDHFRTELRRPELLGRIGNNIIPFNFIKDISFKAKLITQKLRPIQVAIWEKYKVKLEFIQLEQILPIIIQDADDKKGGRDLLNSIEKHVVDGLSSFIFANQTSFKAGQTILAQANGQQIEYNLK</sequence>
<dbReference type="CDD" id="cd19499">
    <property type="entry name" value="RecA-like_ClpB_Hsp104-like"/>
    <property type="match status" value="1"/>
</dbReference>